<dbReference type="PANTHER" id="PTHR45625:SF3">
    <property type="entry name" value="PEPTIDYL-PROLYL CIS-TRANS ISOMERASE B-RELATED"/>
    <property type="match status" value="1"/>
</dbReference>
<dbReference type="InterPro" id="IPR044666">
    <property type="entry name" value="Cyclophilin_A-like"/>
</dbReference>
<dbReference type="CDD" id="cd00317">
    <property type="entry name" value="cyclophilin"/>
    <property type="match status" value="1"/>
</dbReference>
<organism evidence="4 5">
    <name type="scientific">Miniimonas arenae</name>
    <dbReference type="NCBI Taxonomy" id="676201"/>
    <lineage>
        <taxon>Bacteria</taxon>
        <taxon>Bacillati</taxon>
        <taxon>Actinomycetota</taxon>
        <taxon>Actinomycetes</taxon>
        <taxon>Micrococcales</taxon>
        <taxon>Beutenbergiaceae</taxon>
        <taxon>Miniimonas</taxon>
    </lineage>
</organism>
<evidence type="ECO:0000259" key="3">
    <source>
        <dbReference type="PROSITE" id="PS50072"/>
    </source>
</evidence>
<comment type="catalytic activity">
    <reaction evidence="2">
        <text>[protein]-peptidylproline (omega=180) = [protein]-peptidylproline (omega=0)</text>
        <dbReference type="Rhea" id="RHEA:16237"/>
        <dbReference type="Rhea" id="RHEA-COMP:10747"/>
        <dbReference type="Rhea" id="RHEA-COMP:10748"/>
        <dbReference type="ChEBI" id="CHEBI:83833"/>
        <dbReference type="ChEBI" id="CHEBI:83834"/>
        <dbReference type="EC" id="5.2.1.8"/>
    </reaction>
</comment>
<dbReference type="Proteomes" id="UP000313849">
    <property type="component" value="Unassembled WGS sequence"/>
</dbReference>
<comment type="function">
    <text evidence="1 2">PPIases accelerate the folding of proteins. It catalyzes the cis-trans isomerization of proline imidic peptide bonds in oligopeptides.</text>
</comment>
<dbReference type="PRINTS" id="PR00153">
    <property type="entry name" value="CSAPPISMRASE"/>
</dbReference>
<evidence type="ECO:0000256" key="2">
    <source>
        <dbReference type="RuleBase" id="RU363019"/>
    </source>
</evidence>
<dbReference type="EC" id="5.2.1.8" evidence="2"/>
<gene>
    <name evidence="4" type="ORF">FH969_05430</name>
</gene>
<evidence type="ECO:0000256" key="1">
    <source>
        <dbReference type="ARBA" id="ARBA00002388"/>
    </source>
</evidence>
<evidence type="ECO:0000313" key="4">
    <source>
        <dbReference type="EMBL" id="TNU75863.1"/>
    </source>
</evidence>
<evidence type="ECO:0000313" key="5">
    <source>
        <dbReference type="Proteomes" id="UP000313849"/>
    </source>
</evidence>
<dbReference type="AlphaFoldDB" id="A0A5C5BCD9"/>
<keyword evidence="5" id="KW-1185">Reference proteome</keyword>
<dbReference type="OrthoDB" id="5507614at2"/>
<dbReference type="Pfam" id="PF00160">
    <property type="entry name" value="Pro_isomerase"/>
    <property type="match status" value="1"/>
</dbReference>
<keyword evidence="2" id="KW-0697">Rotamase</keyword>
<feature type="domain" description="PPIase cyclophilin-type" evidence="3">
    <location>
        <begin position="127"/>
        <end position="279"/>
    </location>
</feature>
<comment type="similarity">
    <text evidence="2">Belongs to the cyclophilin-type PPIase family.</text>
</comment>
<dbReference type="InterPro" id="IPR002130">
    <property type="entry name" value="Cyclophilin-type_PPIase_dom"/>
</dbReference>
<dbReference type="PANTHER" id="PTHR45625">
    <property type="entry name" value="PEPTIDYL-PROLYL CIS-TRANS ISOMERASE-RELATED"/>
    <property type="match status" value="1"/>
</dbReference>
<name>A0A5C5BCD9_9MICO</name>
<dbReference type="PROSITE" id="PS50072">
    <property type="entry name" value="CSA_PPIASE_2"/>
    <property type="match status" value="1"/>
</dbReference>
<proteinExistence type="inferred from homology"/>
<dbReference type="RefSeq" id="WP_139986408.1">
    <property type="nucleotide sequence ID" value="NZ_VENP01000014.1"/>
</dbReference>
<dbReference type="EMBL" id="VENP01000014">
    <property type="protein sequence ID" value="TNU75863.1"/>
    <property type="molecule type" value="Genomic_DNA"/>
</dbReference>
<reference evidence="4 5" key="1">
    <citation type="submission" date="2019-06" db="EMBL/GenBank/DDBJ databases">
        <title>Draft genome sequence of Miniimonas arenae KCTC 19750T isolated from sea sand.</title>
        <authorList>
            <person name="Park S.-J."/>
        </authorList>
    </citation>
    <scope>NUCLEOTIDE SEQUENCE [LARGE SCALE GENOMIC DNA]</scope>
    <source>
        <strain evidence="4 5">KCTC 19750</strain>
    </source>
</reference>
<dbReference type="Gene3D" id="2.40.100.10">
    <property type="entry name" value="Cyclophilin-like"/>
    <property type="match status" value="1"/>
</dbReference>
<sequence>MVSRQQRDAERRRAAKAQARYERAAKLRRERRIVAICLVAGLLVLAGVVAAVTLGDVGDDPAVDPTATVGATATATATAEATAGATEAGASASIDPNALPTTVPRTYDAPPPATDSLGTTWTATVTTNLGDIVLELDGAAAPQAVASFLMLASDGFYDGTACHRLLPDALLQCGDPTASGTGGPGYSFGPIENSPSDQAYPAGTVAMARQPGIADSQGSQFFLVFEDTTLPDDAAGGYTVFGTVTQGLDILQSVGAAGTTTGASDGPPATAVIIEKVTIS</sequence>
<accession>A0A5C5BCD9</accession>
<dbReference type="GO" id="GO:0003755">
    <property type="term" value="F:peptidyl-prolyl cis-trans isomerase activity"/>
    <property type="evidence" value="ECO:0007669"/>
    <property type="project" value="UniProtKB-UniRule"/>
</dbReference>
<protein>
    <recommendedName>
        <fullName evidence="2">Peptidyl-prolyl cis-trans isomerase</fullName>
        <shortName evidence="2">PPIase</shortName>
        <ecNumber evidence="2">5.2.1.8</ecNumber>
    </recommendedName>
</protein>
<keyword evidence="2 4" id="KW-0413">Isomerase</keyword>
<dbReference type="InterPro" id="IPR029000">
    <property type="entry name" value="Cyclophilin-like_dom_sf"/>
</dbReference>
<dbReference type="SUPFAM" id="SSF50891">
    <property type="entry name" value="Cyclophilin-like"/>
    <property type="match status" value="1"/>
</dbReference>
<comment type="caution">
    <text evidence="4">The sequence shown here is derived from an EMBL/GenBank/DDBJ whole genome shotgun (WGS) entry which is preliminary data.</text>
</comment>